<comment type="caution">
    <text evidence="7">The sequence shown here is derived from an EMBL/GenBank/DDBJ whole genome shotgun (WGS) entry which is preliminary data.</text>
</comment>
<name>A0A9W7CVF9_9STRA</name>
<feature type="domain" description="USP" evidence="6">
    <location>
        <begin position="1303"/>
        <end position="1889"/>
    </location>
</feature>
<dbReference type="InterPro" id="IPR001394">
    <property type="entry name" value="Peptidase_C19_UCH"/>
</dbReference>
<dbReference type="CDD" id="cd02257">
    <property type="entry name" value="Peptidase_C19"/>
    <property type="match status" value="1"/>
</dbReference>
<reference evidence="7" key="1">
    <citation type="submission" date="2023-04" db="EMBL/GenBank/DDBJ databases">
        <title>Phytophthora fragariaefolia NBRC 109709.</title>
        <authorList>
            <person name="Ichikawa N."/>
            <person name="Sato H."/>
            <person name="Tonouchi N."/>
        </authorList>
    </citation>
    <scope>NUCLEOTIDE SEQUENCE</scope>
    <source>
        <strain evidence="7">NBRC 109709</strain>
    </source>
</reference>
<dbReference type="InterPro" id="IPR000742">
    <property type="entry name" value="EGF"/>
</dbReference>
<dbReference type="Proteomes" id="UP001165121">
    <property type="component" value="Unassembled WGS sequence"/>
</dbReference>
<dbReference type="GO" id="GO:0016579">
    <property type="term" value="P:protein deubiquitination"/>
    <property type="evidence" value="ECO:0007669"/>
    <property type="project" value="InterPro"/>
</dbReference>
<dbReference type="Gene3D" id="3.90.70.10">
    <property type="entry name" value="Cysteine proteinases"/>
    <property type="match status" value="2"/>
</dbReference>
<gene>
    <name evidence="7" type="ORF">Pfra01_001221300</name>
</gene>
<dbReference type="PROSITE" id="PS00972">
    <property type="entry name" value="USP_1"/>
    <property type="match status" value="1"/>
</dbReference>
<dbReference type="Pfam" id="PF00443">
    <property type="entry name" value="UCH"/>
    <property type="match status" value="1"/>
</dbReference>
<evidence type="ECO:0000313" key="7">
    <source>
        <dbReference type="EMBL" id="GMF40162.1"/>
    </source>
</evidence>
<sequence>MGGRRKMLLLAGLLLLLAMLSGPTTAECPNGCSGNGVCMRKDMCDCHKNYQGNDCLDRTCQFGYAHVDTPKGDIDMDQDRKTPNWILTDSQQAPAGTYEYFSPDAATSEAHFYMECSNKGLCDRALGTCTCFDGFEGVACQRAACPNKCSGHGTCESLRELGLKTPGTLFGIPDDPNQITYDLWDSRVTYGCRCDPWYHGADCSLRSCKVGVDPMFLSVGSATTEVFALHVWLDGTTYPTTDSNGNVDWPANAGDYVRLRLFDYHGESYVTDAIPIITDVDFDAANDPTSLELAEQNAAAVTSAILKIPNLTFSTVLCEPTNANVGDYLFGYKSTRPLATHGLSVVCRFTSNPGRLRAPEIAAVTFHGVVDPAKKNAVVYTMQRGADDEWFTEDSGVVITAVPAGGATLTVTNTNPAQSDSADTLFKVGSHVLLGTLSGSTITLVFPVAHSLGTINHRFNAQKDDSGVSRLTVSAVIAVKTSPAVGDTTILMNGAATGLAVGNLVFFENQFYTLKAVAVTVDTTITLDRPFGGNSLNGGANTIKKLYLITPPDKSYQYNYLRPFKTTETHQLLSLNIGSSTMRSWFHGRSAPRGHLYDHFVRQLSTSELHAASSAFNRARGNFTGLDVDRFQKVLSEICIGVPEYLAPRLFREWNVSGTGEISHSEFVGGVAIAVKGLHDDHLEMVFRMLSANGDGSNVSRSDVSRFLKCFDRVSNCAASRVNVVARSWGDEFLCTLSRVSPTGTFTIETLRAAAVSCRAHNVHLLTQWIAEVGARLLQVHPLTRPLITAPCDFNRVHIVDSRDSIPSTKREAFRCELRSVLFIISTGSPGLTFSFIVQRFREVLDDDCLIDALIAKWSNASPSERAQRMMASVTNDTRELLKLFVLRFCCIHASNVHQVYRLVFELFDEHNRGQLGVDQLSSILHLTKQLSPMDSERDANIIIKRRGKSQSSSPSPPTSPSGSVTVVKRPQVLTFEQFIEVAQELPGYSFAEVETLFLLFHLKQHPYSSSPNIHDDHMPLRLLFSSYSSEMPVQSTAFCLLSPEEWQLFVEDIEGCQTDLLANTHAQILYQEATELQSDHVIIRLSLWLLVTYWHRNHFNTQSRLHGYSADEASSIQLCRKSQTALNGFWIRILINLTSHDGFERIAVFQQVIAFEQCTVQSVLEAALFWKDWSISGQQMNSDITSLFHCQVLAAERNDAGEIRALTECNEPIALTQGQLTTPLGTAFSSIFPTRFLGKAVHQGKPSFELRFSVVEIEQQGISTNLDVLEDMGLSLYVLETASSSSSCSTQYAFRYAGVIPRGLRNLGNTCFMNAVLQCLATTPFLQSCIIETNCRHVLLSLSSSFSPRDSGSKSFISVMAEFFTQISSKNLEIPGDDHRIVSPSNLLKTFSSLSPQMFDGSQQDAQEFLAWLLGFLGTNMKRSPDRTQHGDTFILSPRSHVFLTNLSKSKDRGFNIATTTEQKSCIEGSNGRHDRVVATEWWVSHVVSEPSLTNALFSGQFKSVLTCNHCAHLSARFEPFSSLQLPLVEDGINSEPPNDDQLDFVVIIHLAESHRTSIDVRGPIRTVVQVYHHSTVTDLFAQLPAPRSKKNSVQYIVGNVEGCTIQNLLLSDITGDHINDETPASVLPSPTHIFEVFNFTSNGDNSATPTADSTRLIGTLQRLFFVVYEKMESLVAAVTGVQVAQVVYSSPLRLPRNYLISITVKPSRSTGIFNCIPKTPQHSGGCDHIQLEITPTTSNIALKRFELSTANGNYQWRKLSHNVDFPVHGLDLGDLLSPVEGGHDDSEPCTARCFVDGLDPRARRGIEYLQNELRIPLTSASRSCTKYDLYAVVNHCGRGMSSGHYTAHIRRPDEPCWWSADDAVVTPVNEDELSPSATAYLLFYVRQDVASGTTELSDIFPTD</sequence>
<feature type="signal peptide" evidence="3">
    <location>
        <begin position="1"/>
        <end position="26"/>
    </location>
</feature>
<accession>A0A9W7CVF9</accession>
<dbReference type="OrthoDB" id="442731at2759"/>
<dbReference type="EMBL" id="BSXT01001229">
    <property type="protein sequence ID" value="GMF40162.1"/>
    <property type="molecule type" value="Genomic_DNA"/>
</dbReference>
<dbReference type="SMART" id="SM00181">
    <property type="entry name" value="EGF"/>
    <property type="match status" value="3"/>
</dbReference>
<feature type="disulfide bond" evidence="1">
    <location>
        <begin position="46"/>
        <end position="55"/>
    </location>
</feature>
<feature type="domain" description="EGF-like" evidence="4">
    <location>
        <begin position="24"/>
        <end position="56"/>
    </location>
</feature>
<evidence type="ECO:0000259" key="6">
    <source>
        <dbReference type="PROSITE" id="PS50235"/>
    </source>
</evidence>
<feature type="chain" id="PRO_5040782780" evidence="3">
    <location>
        <begin position="27"/>
        <end position="1905"/>
    </location>
</feature>
<dbReference type="PROSITE" id="PS50222">
    <property type="entry name" value="EF_HAND_2"/>
    <property type="match status" value="1"/>
</dbReference>
<feature type="region of interest" description="Disordered" evidence="2">
    <location>
        <begin position="945"/>
        <end position="965"/>
    </location>
</feature>
<keyword evidence="1" id="KW-1015">Disulfide bond</keyword>
<keyword evidence="8" id="KW-1185">Reference proteome</keyword>
<dbReference type="InterPro" id="IPR038765">
    <property type="entry name" value="Papain-like_cys_pep_sf"/>
</dbReference>
<evidence type="ECO:0000256" key="1">
    <source>
        <dbReference type="PROSITE-ProRule" id="PRU00076"/>
    </source>
</evidence>
<dbReference type="InterPro" id="IPR011992">
    <property type="entry name" value="EF-hand-dom_pair"/>
</dbReference>
<evidence type="ECO:0000256" key="3">
    <source>
        <dbReference type="SAM" id="SignalP"/>
    </source>
</evidence>
<dbReference type="SUPFAM" id="SSF47473">
    <property type="entry name" value="EF-hand"/>
    <property type="match status" value="1"/>
</dbReference>
<dbReference type="PANTHER" id="PTHR21646">
    <property type="entry name" value="UBIQUITIN CARBOXYL-TERMINAL HYDROLASE"/>
    <property type="match status" value="1"/>
</dbReference>
<evidence type="ECO:0000259" key="5">
    <source>
        <dbReference type="PROSITE" id="PS50222"/>
    </source>
</evidence>
<dbReference type="InterPro" id="IPR050185">
    <property type="entry name" value="Ub_carboxyl-term_hydrolase"/>
</dbReference>
<keyword evidence="1" id="KW-0245">EGF-like domain</keyword>
<dbReference type="InterPro" id="IPR028889">
    <property type="entry name" value="USP"/>
</dbReference>
<dbReference type="PROSITE" id="PS50235">
    <property type="entry name" value="USP_3"/>
    <property type="match status" value="1"/>
</dbReference>
<dbReference type="Gene3D" id="2.10.25.10">
    <property type="entry name" value="Laminin"/>
    <property type="match status" value="1"/>
</dbReference>
<dbReference type="InterPro" id="IPR002048">
    <property type="entry name" value="EF_hand_dom"/>
</dbReference>
<comment type="caution">
    <text evidence="1">Lacks conserved residue(s) required for the propagation of feature annotation.</text>
</comment>
<dbReference type="GO" id="GO:0005509">
    <property type="term" value="F:calcium ion binding"/>
    <property type="evidence" value="ECO:0007669"/>
    <property type="project" value="InterPro"/>
</dbReference>
<organism evidence="7 8">
    <name type="scientific">Phytophthora fragariaefolia</name>
    <dbReference type="NCBI Taxonomy" id="1490495"/>
    <lineage>
        <taxon>Eukaryota</taxon>
        <taxon>Sar</taxon>
        <taxon>Stramenopiles</taxon>
        <taxon>Oomycota</taxon>
        <taxon>Peronosporomycetes</taxon>
        <taxon>Peronosporales</taxon>
        <taxon>Peronosporaceae</taxon>
        <taxon>Phytophthora</taxon>
    </lineage>
</organism>
<feature type="disulfide bond" evidence="1">
    <location>
        <begin position="28"/>
        <end position="38"/>
    </location>
</feature>
<evidence type="ECO:0000259" key="4">
    <source>
        <dbReference type="PROSITE" id="PS50026"/>
    </source>
</evidence>
<dbReference type="Gene3D" id="1.10.238.10">
    <property type="entry name" value="EF-hand"/>
    <property type="match status" value="1"/>
</dbReference>
<evidence type="ECO:0000256" key="2">
    <source>
        <dbReference type="SAM" id="MobiDB-lite"/>
    </source>
</evidence>
<dbReference type="PROSITE" id="PS01186">
    <property type="entry name" value="EGF_2"/>
    <property type="match status" value="1"/>
</dbReference>
<keyword evidence="3" id="KW-0732">Signal</keyword>
<feature type="domain" description="EF-hand" evidence="5">
    <location>
        <begin position="678"/>
        <end position="714"/>
    </location>
</feature>
<dbReference type="PROSITE" id="PS00973">
    <property type="entry name" value="USP_2"/>
    <property type="match status" value="1"/>
</dbReference>
<evidence type="ECO:0000313" key="8">
    <source>
        <dbReference type="Proteomes" id="UP001165121"/>
    </source>
</evidence>
<dbReference type="SUPFAM" id="SSF54001">
    <property type="entry name" value="Cysteine proteinases"/>
    <property type="match status" value="1"/>
</dbReference>
<protein>
    <submittedName>
        <fullName evidence="7">Unnamed protein product</fullName>
    </submittedName>
</protein>
<dbReference type="InterPro" id="IPR018200">
    <property type="entry name" value="USP_CS"/>
</dbReference>
<dbReference type="GO" id="GO:0004843">
    <property type="term" value="F:cysteine-type deubiquitinase activity"/>
    <property type="evidence" value="ECO:0007669"/>
    <property type="project" value="InterPro"/>
</dbReference>
<proteinExistence type="predicted"/>
<dbReference type="PROSITE" id="PS00022">
    <property type="entry name" value="EGF_1"/>
    <property type="match status" value="2"/>
</dbReference>
<dbReference type="PROSITE" id="PS50026">
    <property type="entry name" value="EGF_3"/>
    <property type="match status" value="1"/>
</dbReference>